<dbReference type="EC" id="2.4.-.-" evidence="3"/>
<keyword evidence="3" id="KW-0328">Glycosyltransferase</keyword>
<dbReference type="SUPFAM" id="SSF53448">
    <property type="entry name" value="Nucleotide-diphospho-sugar transferases"/>
    <property type="match status" value="1"/>
</dbReference>
<evidence type="ECO:0000256" key="1">
    <source>
        <dbReference type="SAM" id="Phobius"/>
    </source>
</evidence>
<evidence type="ECO:0000313" key="4">
    <source>
        <dbReference type="Proteomes" id="UP001324533"/>
    </source>
</evidence>
<dbReference type="RefSeq" id="WP_322409859.1">
    <property type="nucleotide sequence ID" value="NZ_CP139779.1"/>
</dbReference>
<dbReference type="InterPro" id="IPR050834">
    <property type="entry name" value="Glycosyltransf_2"/>
</dbReference>
<keyword evidence="1" id="KW-1133">Transmembrane helix</keyword>
<sequence length="332" mass="35491">MTGEARRDLTITVVICCFTLDRWDDLVTARMSLASQTRAPDRVVVVVDHDAALLAAARSRFADTVVVANTGTRGLSDARNTGVNAAGDADVVLFLDDDAAAEPEWVERMTAPFADPAVAGVSGFAVPRWDAPGRPSWFPEEFLWVIGCSHRGLPADGGLLRNPIGSAMAFRRTALRDAGGFAVSLGRVGRSAGGCEETELSLRVLEADPSATIRLAAGARVHHRVRADRQTIRYFVRRCVGEGISKAGVERRHRGGDVLRTERAFARTTLLTAWWRALRRGVVRLDRASLARAAVIAMGLAATGAGFVLGRFRAEDDVAPPSVPLASAGVPS</sequence>
<keyword evidence="1" id="KW-0812">Transmembrane</keyword>
<dbReference type="PANTHER" id="PTHR43685">
    <property type="entry name" value="GLYCOSYLTRANSFERASE"/>
    <property type="match status" value="1"/>
</dbReference>
<feature type="domain" description="Glycosyltransferase 2-like" evidence="2">
    <location>
        <begin position="13"/>
        <end position="177"/>
    </location>
</feature>
<dbReference type="Pfam" id="PF00535">
    <property type="entry name" value="Glycos_transf_2"/>
    <property type="match status" value="1"/>
</dbReference>
<name>A0ABZ0VAA2_9MICO</name>
<gene>
    <name evidence="3" type="ORF">T9R20_13690</name>
</gene>
<keyword evidence="1" id="KW-0472">Membrane</keyword>
<dbReference type="InterPro" id="IPR029044">
    <property type="entry name" value="Nucleotide-diphossugar_trans"/>
</dbReference>
<organism evidence="3 4">
    <name type="scientific">Microbacterium invictum</name>
    <dbReference type="NCBI Taxonomy" id="515415"/>
    <lineage>
        <taxon>Bacteria</taxon>
        <taxon>Bacillati</taxon>
        <taxon>Actinomycetota</taxon>
        <taxon>Actinomycetes</taxon>
        <taxon>Micrococcales</taxon>
        <taxon>Microbacteriaceae</taxon>
        <taxon>Microbacterium</taxon>
    </lineage>
</organism>
<reference evidence="3 4" key="1">
    <citation type="submission" date="2023-06" db="EMBL/GenBank/DDBJ databases">
        <title>Rock-solubilizing bacteria, Microbacterium invictum, promotes re-establishment of vegetation in rocky wasteland by accelerating rock bio-weathering and reshaping soil bacterial community.</title>
        <authorList>
            <person name="Liu C."/>
        </authorList>
    </citation>
    <scope>NUCLEOTIDE SEQUENCE [LARGE SCALE GENOMIC DNA]</scope>
    <source>
        <strain evidence="3 4">X-18</strain>
    </source>
</reference>
<dbReference type="Proteomes" id="UP001324533">
    <property type="component" value="Chromosome"/>
</dbReference>
<dbReference type="EMBL" id="CP139779">
    <property type="protein sequence ID" value="WQB69737.1"/>
    <property type="molecule type" value="Genomic_DNA"/>
</dbReference>
<protein>
    <submittedName>
        <fullName evidence="3">Glycosyltransferase</fullName>
        <ecNumber evidence="3">2.4.-.-</ecNumber>
    </submittedName>
</protein>
<dbReference type="GO" id="GO:0016757">
    <property type="term" value="F:glycosyltransferase activity"/>
    <property type="evidence" value="ECO:0007669"/>
    <property type="project" value="UniProtKB-KW"/>
</dbReference>
<proteinExistence type="predicted"/>
<evidence type="ECO:0000259" key="2">
    <source>
        <dbReference type="Pfam" id="PF00535"/>
    </source>
</evidence>
<dbReference type="Gene3D" id="3.90.550.10">
    <property type="entry name" value="Spore Coat Polysaccharide Biosynthesis Protein SpsA, Chain A"/>
    <property type="match status" value="1"/>
</dbReference>
<evidence type="ECO:0000313" key="3">
    <source>
        <dbReference type="EMBL" id="WQB69737.1"/>
    </source>
</evidence>
<accession>A0ABZ0VAA2</accession>
<keyword evidence="4" id="KW-1185">Reference proteome</keyword>
<dbReference type="InterPro" id="IPR001173">
    <property type="entry name" value="Glyco_trans_2-like"/>
</dbReference>
<feature type="transmembrane region" description="Helical" evidence="1">
    <location>
        <begin position="289"/>
        <end position="309"/>
    </location>
</feature>
<keyword evidence="3" id="KW-0808">Transferase</keyword>
<dbReference type="PANTHER" id="PTHR43685:SF3">
    <property type="entry name" value="SLR2126 PROTEIN"/>
    <property type="match status" value="1"/>
</dbReference>